<evidence type="ECO:0000313" key="10">
    <source>
        <dbReference type="EMBL" id="KRM64845.1"/>
    </source>
</evidence>
<name>A0A0R2ACG6_9LACO</name>
<dbReference type="PATRIC" id="fig|1423718.3.peg.1750"/>
<gene>
    <name evidence="10" type="ORF">FC14_GL001688</name>
</gene>
<feature type="domain" description="ABC transporter" evidence="9">
    <location>
        <begin position="249"/>
        <end position="467"/>
    </location>
</feature>
<evidence type="ECO:0000256" key="2">
    <source>
        <dbReference type="ARBA" id="ARBA00005417"/>
    </source>
</evidence>
<keyword evidence="6 10" id="KW-0067">ATP-binding</keyword>
<dbReference type="PANTHER" id="PTHR43553">
    <property type="entry name" value="HEAVY METAL TRANSPORTER"/>
    <property type="match status" value="1"/>
</dbReference>
<comment type="caution">
    <text evidence="10">The sequence shown here is derived from an EMBL/GenBank/DDBJ whole genome shotgun (WGS) entry which is preliminary data.</text>
</comment>
<keyword evidence="7" id="KW-1278">Translocase</keyword>
<dbReference type="SUPFAM" id="SSF52540">
    <property type="entry name" value="P-loop containing nucleoside triphosphate hydrolases"/>
    <property type="match status" value="2"/>
</dbReference>
<keyword evidence="4" id="KW-1003">Cell membrane</keyword>
<organism evidence="10 11">
    <name type="scientific">Ligilactobacillus agilis DSM 20509</name>
    <dbReference type="NCBI Taxonomy" id="1423718"/>
    <lineage>
        <taxon>Bacteria</taxon>
        <taxon>Bacillati</taxon>
        <taxon>Bacillota</taxon>
        <taxon>Bacilli</taxon>
        <taxon>Lactobacillales</taxon>
        <taxon>Lactobacillaceae</taxon>
        <taxon>Ligilactobacillus</taxon>
    </lineage>
</organism>
<dbReference type="InterPro" id="IPR015856">
    <property type="entry name" value="ABC_transpr_CbiO/EcfA_su"/>
</dbReference>
<evidence type="ECO:0000256" key="7">
    <source>
        <dbReference type="ARBA" id="ARBA00022967"/>
    </source>
</evidence>
<dbReference type="GO" id="GO:0043190">
    <property type="term" value="C:ATP-binding cassette (ABC) transporter complex"/>
    <property type="evidence" value="ECO:0007669"/>
    <property type="project" value="TreeGrafter"/>
</dbReference>
<dbReference type="PANTHER" id="PTHR43553:SF27">
    <property type="entry name" value="ENERGY-COUPLING FACTOR TRANSPORTER ATP-BINDING PROTEIN ECFA2"/>
    <property type="match status" value="1"/>
</dbReference>
<dbReference type="Gene3D" id="3.40.50.300">
    <property type="entry name" value="P-loop containing nucleotide triphosphate hydrolases"/>
    <property type="match status" value="2"/>
</dbReference>
<feature type="domain" description="ABC transporter" evidence="9">
    <location>
        <begin position="5"/>
        <end position="245"/>
    </location>
</feature>
<reference evidence="10 11" key="1">
    <citation type="journal article" date="2015" name="Genome Announc.">
        <title>Expanding the biotechnology potential of lactobacilli through comparative genomics of 213 strains and associated genera.</title>
        <authorList>
            <person name="Sun Z."/>
            <person name="Harris H.M."/>
            <person name="McCann A."/>
            <person name="Guo C."/>
            <person name="Argimon S."/>
            <person name="Zhang W."/>
            <person name="Yang X."/>
            <person name="Jeffery I.B."/>
            <person name="Cooney J.C."/>
            <person name="Kagawa T.F."/>
            <person name="Liu W."/>
            <person name="Song Y."/>
            <person name="Salvetti E."/>
            <person name="Wrobel A."/>
            <person name="Rasinkangas P."/>
            <person name="Parkhill J."/>
            <person name="Rea M.C."/>
            <person name="O'Sullivan O."/>
            <person name="Ritari J."/>
            <person name="Douillard F.P."/>
            <person name="Paul Ross R."/>
            <person name="Yang R."/>
            <person name="Briner A.E."/>
            <person name="Felis G.E."/>
            <person name="de Vos W.M."/>
            <person name="Barrangou R."/>
            <person name="Klaenhammer T.R."/>
            <person name="Caufield P.W."/>
            <person name="Cui Y."/>
            <person name="Zhang H."/>
            <person name="O'Toole P.W."/>
        </authorList>
    </citation>
    <scope>NUCLEOTIDE SEQUENCE [LARGE SCALE GENOMIC DNA]</scope>
    <source>
        <strain evidence="10 11">DSM 20509</strain>
    </source>
</reference>
<dbReference type="EMBL" id="AYYP01000024">
    <property type="protein sequence ID" value="KRM64845.1"/>
    <property type="molecule type" value="Genomic_DNA"/>
</dbReference>
<dbReference type="GO" id="GO:0016887">
    <property type="term" value="F:ATP hydrolysis activity"/>
    <property type="evidence" value="ECO:0007669"/>
    <property type="project" value="InterPro"/>
</dbReference>
<keyword evidence="3" id="KW-0813">Transport</keyword>
<comment type="subcellular location">
    <subcellularLocation>
        <location evidence="1">Cell membrane</location>
        <topology evidence="1">Peripheral membrane protein</topology>
    </subcellularLocation>
</comment>
<protein>
    <submittedName>
        <fullName evidence="10">Thiamin ABC transporter ATP-binding protein</fullName>
    </submittedName>
</protein>
<accession>A0A0R2ACG6</accession>
<comment type="similarity">
    <text evidence="2">Belongs to the ABC transporter superfamily.</text>
</comment>
<dbReference type="PROSITE" id="PS00211">
    <property type="entry name" value="ABC_TRANSPORTER_1"/>
    <property type="match status" value="2"/>
</dbReference>
<dbReference type="InterPro" id="IPR003593">
    <property type="entry name" value="AAA+_ATPase"/>
</dbReference>
<dbReference type="OrthoDB" id="501320at2"/>
<evidence type="ECO:0000256" key="5">
    <source>
        <dbReference type="ARBA" id="ARBA00022741"/>
    </source>
</evidence>
<dbReference type="Pfam" id="PF00005">
    <property type="entry name" value="ABC_tran"/>
    <property type="match status" value="2"/>
</dbReference>
<evidence type="ECO:0000256" key="6">
    <source>
        <dbReference type="ARBA" id="ARBA00022840"/>
    </source>
</evidence>
<proteinExistence type="inferred from homology"/>
<dbReference type="Proteomes" id="UP000051008">
    <property type="component" value="Unassembled WGS sequence"/>
</dbReference>
<dbReference type="InterPro" id="IPR027417">
    <property type="entry name" value="P-loop_NTPase"/>
</dbReference>
<evidence type="ECO:0000259" key="9">
    <source>
        <dbReference type="PROSITE" id="PS50893"/>
    </source>
</evidence>
<keyword evidence="5" id="KW-0547">Nucleotide-binding</keyword>
<dbReference type="GO" id="GO:0005524">
    <property type="term" value="F:ATP binding"/>
    <property type="evidence" value="ECO:0007669"/>
    <property type="project" value="UniProtKB-KW"/>
</dbReference>
<evidence type="ECO:0000256" key="8">
    <source>
        <dbReference type="ARBA" id="ARBA00023136"/>
    </source>
</evidence>
<dbReference type="GO" id="GO:0042626">
    <property type="term" value="F:ATPase-coupled transmembrane transporter activity"/>
    <property type="evidence" value="ECO:0007669"/>
    <property type="project" value="TreeGrafter"/>
</dbReference>
<dbReference type="CDD" id="cd03225">
    <property type="entry name" value="ABC_cobalt_CbiO_domain1"/>
    <property type="match status" value="2"/>
</dbReference>
<dbReference type="InterPro" id="IPR017871">
    <property type="entry name" value="ABC_transporter-like_CS"/>
</dbReference>
<dbReference type="InterPro" id="IPR050095">
    <property type="entry name" value="ECF_ABC_transporter_ATP-bd"/>
</dbReference>
<dbReference type="InterPro" id="IPR003439">
    <property type="entry name" value="ABC_transporter-like_ATP-bd"/>
</dbReference>
<dbReference type="AlphaFoldDB" id="A0A0R2ACG6"/>
<dbReference type="SMART" id="SM00382">
    <property type="entry name" value="AAA"/>
    <property type="match status" value="2"/>
</dbReference>
<keyword evidence="8" id="KW-0472">Membrane</keyword>
<evidence type="ECO:0000256" key="3">
    <source>
        <dbReference type="ARBA" id="ARBA00022448"/>
    </source>
</evidence>
<sequence length="467" mass="52091">MTASLITNNLSFAYQEDGPLIIDKLDFELQPASFNLLTGPSGCGKSTFFKLLAGLYPQYGGKLLSGQVLLNNQAVAAIVPYERSRYVSMLFQEPSRQFALPTVAKQITFALENIQTPRDQIEPKLNQVLTKLNLTALKDRPLFQLSGGEQQRLALATTLALDSQIILLDEPFANVDPLGKQTLLADLKKLQLEAGKTIFITDHDTNGYYGLVDNLYRFSKSELTPLPLSSLTERQEQPLTYTPLNSGQLTWQDVTVTVQNRQLFKTDSFTLPQGQLGLLSGPNGVGKSSFFKALTKQLAFNGSIAYRKRDSRRYKAKSWAKIVALVFQDSDNQFVRLTVREELALSKKHSLAKGYWTDAKITQALEVLDLTAYLDHSCYQLSGGQKRKLQVLSMLIMAQPVLLLDEPLASLDTSSADKLLTLITETCQKLKLSILLISHQRSCLPGYVTYELVLNQGRLALRRDFDA</sequence>
<evidence type="ECO:0000256" key="1">
    <source>
        <dbReference type="ARBA" id="ARBA00004202"/>
    </source>
</evidence>
<keyword evidence="11" id="KW-1185">Reference proteome</keyword>
<dbReference type="RefSeq" id="WP_056976553.1">
    <property type="nucleotide sequence ID" value="NZ_AYYP01000024.1"/>
</dbReference>
<evidence type="ECO:0000313" key="11">
    <source>
        <dbReference type="Proteomes" id="UP000051008"/>
    </source>
</evidence>
<dbReference type="PROSITE" id="PS50893">
    <property type="entry name" value="ABC_TRANSPORTER_2"/>
    <property type="match status" value="2"/>
</dbReference>
<evidence type="ECO:0000256" key="4">
    <source>
        <dbReference type="ARBA" id="ARBA00022475"/>
    </source>
</evidence>